<sequence length="352" mass="38061">MTESPTVQARTDVAARARAEVLARAEARITELLTAERARWNGVDPRAAVPVDAVVDLVRAGGKRLRPAFVAVGFLAAGGEPADPRVADAAGAVELLHAFALIHDDVIDDSPLRRGRPTVHVRYEAEHGRRRWQGEARRFGEGVAVLAGDLAFSYAARLAQELPARARAVWAELVSEMIVGQYLDVAVAAESLLDPGLSEYIANAKSGRYSIHRPLELGAAIAGNTTLAPAFEEYGTALGEAFQLRDDLIDAFGDADVAGKPVGSDATGHKMTLLVSLAARRDPRVRAIVRAGRWDPAELRAALEDAGGRDEVERRIDGLVIRARQALADAPIEDRWRRELHDMAVAVAYRDR</sequence>
<dbReference type="PANTHER" id="PTHR12001">
    <property type="entry name" value="GERANYLGERANYL PYROPHOSPHATE SYNTHASE"/>
    <property type="match status" value="1"/>
</dbReference>
<evidence type="ECO:0000256" key="2">
    <source>
        <dbReference type="ARBA" id="ARBA00006706"/>
    </source>
</evidence>
<evidence type="ECO:0000256" key="1">
    <source>
        <dbReference type="ARBA" id="ARBA00001946"/>
    </source>
</evidence>
<comment type="caution">
    <text evidence="7">The sequence shown here is derived from an EMBL/GenBank/DDBJ whole genome shotgun (WGS) entry which is preliminary data.</text>
</comment>
<dbReference type="GO" id="GO:0046872">
    <property type="term" value="F:metal ion binding"/>
    <property type="evidence" value="ECO:0007669"/>
    <property type="project" value="UniProtKB-KW"/>
</dbReference>
<dbReference type="PROSITE" id="PS00723">
    <property type="entry name" value="POLYPRENYL_SYNTHASE_1"/>
    <property type="match status" value="1"/>
</dbReference>
<dbReference type="CDD" id="cd00685">
    <property type="entry name" value="Trans_IPPS_HT"/>
    <property type="match status" value="1"/>
</dbReference>
<dbReference type="RefSeq" id="WP_018385642.1">
    <property type="nucleotide sequence ID" value="NZ_LLZU01000010.1"/>
</dbReference>
<dbReference type="InterPro" id="IPR008949">
    <property type="entry name" value="Isoprenoid_synthase_dom_sf"/>
</dbReference>
<keyword evidence="4" id="KW-0479">Metal-binding</keyword>
<dbReference type="InterPro" id="IPR033749">
    <property type="entry name" value="Polyprenyl_synt_CS"/>
</dbReference>
<protein>
    <submittedName>
        <fullName evidence="7">Polyprenyl synthetase</fullName>
    </submittedName>
</protein>
<evidence type="ECO:0000256" key="5">
    <source>
        <dbReference type="ARBA" id="ARBA00022842"/>
    </source>
</evidence>
<dbReference type="SUPFAM" id="SSF48576">
    <property type="entry name" value="Terpenoid synthases"/>
    <property type="match status" value="1"/>
</dbReference>
<keyword evidence="3 6" id="KW-0808">Transferase</keyword>
<keyword evidence="5" id="KW-0460">Magnesium</keyword>
<dbReference type="Gene3D" id="1.10.600.10">
    <property type="entry name" value="Farnesyl Diphosphate Synthase"/>
    <property type="match status" value="1"/>
</dbReference>
<dbReference type="OrthoDB" id="4497239at2"/>
<dbReference type="SFLD" id="SFLDS00005">
    <property type="entry name" value="Isoprenoid_Synthase_Type_I"/>
    <property type="match status" value="1"/>
</dbReference>
<reference evidence="7 8" key="1">
    <citation type="submission" date="2015-10" db="EMBL/GenBank/DDBJ databases">
        <title>Draft genome sequence of pyrrolomycin-producing Streptomyces vitaminophilus.</title>
        <authorList>
            <person name="Graham D.E."/>
            <person name="Mahan K.M."/>
            <person name="Klingeman D.M."/>
            <person name="Hettich R.L."/>
            <person name="Parry R.J."/>
        </authorList>
    </citation>
    <scope>NUCLEOTIDE SEQUENCE [LARGE SCALE GENOMIC DNA]</scope>
    <source>
        <strain evidence="7 8">ATCC 31673</strain>
    </source>
</reference>
<evidence type="ECO:0000256" key="3">
    <source>
        <dbReference type="ARBA" id="ARBA00022679"/>
    </source>
</evidence>
<dbReference type="eggNOG" id="COG0142">
    <property type="taxonomic scope" value="Bacteria"/>
</dbReference>
<evidence type="ECO:0000256" key="4">
    <source>
        <dbReference type="ARBA" id="ARBA00022723"/>
    </source>
</evidence>
<evidence type="ECO:0000256" key="6">
    <source>
        <dbReference type="RuleBase" id="RU004466"/>
    </source>
</evidence>
<dbReference type="AlphaFoldDB" id="A0A0T6LUN8"/>
<accession>A0A0T6LUN8</accession>
<evidence type="ECO:0000313" key="8">
    <source>
        <dbReference type="Proteomes" id="UP000050867"/>
    </source>
</evidence>
<comment type="cofactor">
    <cofactor evidence="1">
        <name>Mg(2+)</name>
        <dbReference type="ChEBI" id="CHEBI:18420"/>
    </cofactor>
</comment>
<dbReference type="PROSITE" id="PS00444">
    <property type="entry name" value="POLYPRENYL_SYNTHASE_2"/>
    <property type="match status" value="1"/>
</dbReference>
<gene>
    <name evidence="7" type="ORF">AQ490_18615</name>
</gene>
<dbReference type="GO" id="GO:0004659">
    <property type="term" value="F:prenyltransferase activity"/>
    <property type="evidence" value="ECO:0007669"/>
    <property type="project" value="InterPro"/>
</dbReference>
<dbReference type="PANTHER" id="PTHR12001:SF85">
    <property type="entry name" value="SHORT CHAIN ISOPRENYL DIPHOSPHATE SYNTHASE"/>
    <property type="match status" value="1"/>
</dbReference>
<name>A0A0T6LUN8_WENVI</name>
<organism evidence="7 8">
    <name type="scientific">Wenjunlia vitaminophila</name>
    <name type="common">Streptomyces vitaminophilus</name>
    <dbReference type="NCBI Taxonomy" id="76728"/>
    <lineage>
        <taxon>Bacteria</taxon>
        <taxon>Bacillati</taxon>
        <taxon>Actinomycetota</taxon>
        <taxon>Actinomycetes</taxon>
        <taxon>Kitasatosporales</taxon>
        <taxon>Streptomycetaceae</taxon>
        <taxon>Wenjunlia</taxon>
    </lineage>
</organism>
<proteinExistence type="inferred from homology"/>
<dbReference type="InterPro" id="IPR000092">
    <property type="entry name" value="Polyprenyl_synt"/>
</dbReference>
<dbReference type="EMBL" id="LLZU01000010">
    <property type="protein sequence ID" value="KRV49721.1"/>
    <property type="molecule type" value="Genomic_DNA"/>
</dbReference>
<comment type="similarity">
    <text evidence="2 6">Belongs to the FPP/GGPP synthase family.</text>
</comment>
<dbReference type="Pfam" id="PF00348">
    <property type="entry name" value="polyprenyl_synt"/>
    <property type="match status" value="1"/>
</dbReference>
<dbReference type="STRING" id="76728.AQ490_18615"/>
<dbReference type="Proteomes" id="UP000050867">
    <property type="component" value="Unassembled WGS sequence"/>
</dbReference>
<keyword evidence="8" id="KW-1185">Reference proteome</keyword>
<evidence type="ECO:0000313" key="7">
    <source>
        <dbReference type="EMBL" id="KRV49721.1"/>
    </source>
</evidence>
<dbReference type="GO" id="GO:0008299">
    <property type="term" value="P:isoprenoid biosynthetic process"/>
    <property type="evidence" value="ECO:0007669"/>
    <property type="project" value="InterPro"/>
</dbReference>